<name>A0AAV2S3F6_MEGNR</name>
<evidence type="ECO:0000259" key="1">
    <source>
        <dbReference type="SMART" id="SM01361"/>
    </source>
</evidence>
<accession>A0AAV2S3F6</accession>
<dbReference type="InterPro" id="IPR009048">
    <property type="entry name" value="A-macroglobulin_rcpt-bd"/>
</dbReference>
<keyword evidence="3" id="KW-1185">Reference proteome</keyword>
<evidence type="ECO:0000313" key="3">
    <source>
        <dbReference type="Proteomes" id="UP001497623"/>
    </source>
</evidence>
<comment type="caution">
    <text evidence="2">The sequence shown here is derived from an EMBL/GenBank/DDBJ whole genome shotgun (WGS) entry which is preliminary data.</text>
</comment>
<dbReference type="Proteomes" id="UP001497623">
    <property type="component" value="Unassembled WGS sequence"/>
</dbReference>
<dbReference type="Pfam" id="PF07677">
    <property type="entry name" value="A2M_recep"/>
    <property type="match status" value="1"/>
</dbReference>
<sequence>MFFDVMKGVKLRSQFSAVSIPVHVLYLLEYAGSNNCCVKISSHSYMVKATFGKSNLKFIDAHRLFIFDMRNRKTIESSVGNFSKAAANETGPLKWKNVIVYRTRSARCSVLTRFRRPLGRRCFKIYQTRTVRGVLFQRNGQRSLFSMDTVVALQAMASFEASQDQGPVDMQVALQAEALNPHTFIINEDNKLLQQMVVLPTIPTKVSLDMAGTGCALLQAVLRYNVPEPDPSEAFNLTISTKTEPDRKCNTKRIKTCASYLLPDGKSNMAVIEVKLISGYIPEKSDLKQLVGYGSGLIKRYEVDGNLVTFYIDEFSSEDICVDFRVIREIDVEDAKPGTVKVYDYYQTEFSVSKSYTLPPNDECLSIMDPQPIDELIIGIEEELFMTTTIPPGSENGAIADLVDALDSLDYP</sequence>
<dbReference type="PANTHER" id="PTHR11412:SF171">
    <property type="entry name" value="PREGNANCY ZONE PROTEIN-LIKE PROTEIN"/>
    <property type="match status" value="1"/>
</dbReference>
<dbReference type="InterPro" id="IPR036595">
    <property type="entry name" value="A-macroglobulin_rcpt-bd_sf"/>
</dbReference>
<gene>
    <name evidence="2" type="ORF">MNOR_LOCUS31348</name>
</gene>
<organism evidence="2 3">
    <name type="scientific">Meganyctiphanes norvegica</name>
    <name type="common">Northern krill</name>
    <name type="synonym">Thysanopoda norvegica</name>
    <dbReference type="NCBI Taxonomy" id="48144"/>
    <lineage>
        <taxon>Eukaryota</taxon>
        <taxon>Metazoa</taxon>
        <taxon>Ecdysozoa</taxon>
        <taxon>Arthropoda</taxon>
        <taxon>Crustacea</taxon>
        <taxon>Multicrustacea</taxon>
        <taxon>Malacostraca</taxon>
        <taxon>Eumalacostraca</taxon>
        <taxon>Eucarida</taxon>
        <taxon>Euphausiacea</taxon>
        <taxon>Euphausiidae</taxon>
        <taxon>Meganyctiphanes</taxon>
    </lineage>
</organism>
<dbReference type="PANTHER" id="PTHR11412">
    <property type="entry name" value="MACROGLOBULIN / COMPLEMENT"/>
    <property type="match status" value="1"/>
</dbReference>
<dbReference type="SMART" id="SM01361">
    <property type="entry name" value="A2M_recep"/>
    <property type="match status" value="1"/>
</dbReference>
<feature type="non-terminal residue" evidence="2">
    <location>
        <position position="412"/>
    </location>
</feature>
<dbReference type="Gene3D" id="2.60.40.690">
    <property type="entry name" value="Alpha-macroglobulin, receptor-binding domain"/>
    <property type="match status" value="1"/>
</dbReference>
<dbReference type="EMBL" id="CAXKWB010040238">
    <property type="protein sequence ID" value="CAL4154476.1"/>
    <property type="molecule type" value="Genomic_DNA"/>
</dbReference>
<proteinExistence type="predicted"/>
<dbReference type="GO" id="GO:0005576">
    <property type="term" value="C:extracellular region"/>
    <property type="evidence" value="ECO:0007669"/>
    <property type="project" value="InterPro"/>
</dbReference>
<protein>
    <recommendedName>
        <fullName evidence="1">Alpha-macroglobulin receptor-binding domain-containing protein</fullName>
    </recommendedName>
</protein>
<reference evidence="2 3" key="1">
    <citation type="submission" date="2024-05" db="EMBL/GenBank/DDBJ databases">
        <authorList>
            <person name="Wallberg A."/>
        </authorList>
    </citation>
    <scope>NUCLEOTIDE SEQUENCE [LARGE SCALE GENOMIC DNA]</scope>
</reference>
<dbReference type="SUPFAM" id="SSF49410">
    <property type="entry name" value="Alpha-macroglobulin receptor domain"/>
    <property type="match status" value="1"/>
</dbReference>
<dbReference type="AlphaFoldDB" id="A0AAV2S3F6"/>
<dbReference type="InterPro" id="IPR050473">
    <property type="entry name" value="A2M/Complement_sys"/>
</dbReference>
<evidence type="ECO:0000313" key="2">
    <source>
        <dbReference type="EMBL" id="CAL4154476.1"/>
    </source>
</evidence>
<feature type="domain" description="Alpha-macroglobulin receptor-binding" evidence="1">
    <location>
        <begin position="267"/>
        <end position="356"/>
    </location>
</feature>